<evidence type="ECO:0000313" key="3">
    <source>
        <dbReference type="EMBL" id="ERG69134.1"/>
    </source>
</evidence>
<accession>U1N4I5</accession>
<dbReference type="EMBL" id="ACZI02000003">
    <property type="protein sequence ID" value="ERG69134.1"/>
    <property type="molecule type" value="Genomic_DNA"/>
</dbReference>
<dbReference type="Proteomes" id="UP000004816">
    <property type="component" value="Unassembled WGS sequence"/>
</dbReference>
<name>U1N4I5_SEGRC</name>
<dbReference type="HOGENOM" id="CLU_1249905_0_0_11"/>
<feature type="transmembrane region" description="Helical" evidence="2">
    <location>
        <begin position="87"/>
        <end position="105"/>
    </location>
</feature>
<protein>
    <recommendedName>
        <fullName evidence="5">DUF2567 domain-containing protein</fullName>
    </recommendedName>
</protein>
<feature type="transmembrane region" description="Helical" evidence="2">
    <location>
        <begin position="58"/>
        <end position="80"/>
    </location>
</feature>
<evidence type="ECO:0008006" key="5">
    <source>
        <dbReference type="Google" id="ProtNLM"/>
    </source>
</evidence>
<keyword evidence="2" id="KW-0472">Membrane</keyword>
<feature type="transmembrane region" description="Helical" evidence="2">
    <location>
        <begin position="12"/>
        <end position="30"/>
    </location>
</feature>
<feature type="compositionally biased region" description="Basic and acidic residues" evidence="1">
    <location>
        <begin position="204"/>
        <end position="221"/>
    </location>
</feature>
<evidence type="ECO:0000256" key="1">
    <source>
        <dbReference type="SAM" id="MobiDB-lite"/>
    </source>
</evidence>
<keyword evidence="2" id="KW-0812">Transmembrane</keyword>
<comment type="caution">
    <text evidence="3">The sequence shown here is derived from an EMBL/GenBank/DDBJ whole genome shotgun (WGS) entry which is preliminary data.</text>
</comment>
<feature type="transmembrane region" description="Helical" evidence="2">
    <location>
        <begin position="140"/>
        <end position="163"/>
    </location>
</feature>
<sequence>MSARALWLLGRGFGFQVVVAVIAGLVWAVAAPTVGAKRVRGGDVVPLQPGEVRHLFEAFAWLVGVELVAGAAAALVVWLISKPVRGVWLIGATLAGAGLGGFLAVEVGGAVRSLIYPGPGQGPGSISQAAVRLSESEVDVAALACALGAAVALFLAASAAPAYGSFVGAGRFEDRELVGDSQLAVREPVHSGGPSAGFDAAAGGDEHASAAEHSGEVRGVH</sequence>
<evidence type="ECO:0000313" key="4">
    <source>
        <dbReference type="Proteomes" id="UP000004816"/>
    </source>
</evidence>
<feature type="region of interest" description="Disordered" evidence="1">
    <location>
        <begin position="189"/>
        <end position="221"/>
    </location>
</feature>
<dbReference type="AlphaFoldDB" id="U1N4I5"/>
<keyword evidence="2" id="KW-1133">Transmembrane helix</keyword>
<keyword evidence="4" id="KW-1185">Reference proteome</keyword>
<organism evidence="3 4">
    <name type="scientific">Segniliparus rugosus (strain ATCC BAA-974 / DSM 45345 / CCUG 50838 / CIP 108380 / JCM 13579 / CDC 945)</name>
    <dbReference type="NCBI Taxonomy" id="679197"/>
    <lineage>
        <taxon>Bacteria</taxon>
        <taxon>Bacillati</taxon>
        <taxon>Actinomycetota</taxon>
        <taxon>Actinomycetes</taxon>
        <taxon>Mycobacteriales</taxon>
        <taxon>Segniliparaceae</taxon>
        <taxon>Segniliparus</taxon>
    </lineage>
</organism>
<evidence type="ECO:0000256" key="2">
    <source>
        <dbReference type="SAM" id="Phobius"/>
    </source>
</evidence>
<gene>
    <name evidence="3" type="ORF">HMPREF9336_04278</name>
</gene>
<reference evidence="3 4" key="1">
    <citation type="journal article" date="2011" name="Stand. Genomic Sci.">
        <title>High quality draft genome sequence of Segniliparus rugosus CDC 945(T)= (ATCC BAA-974(T)).</title>
        <authorList>
            <person name="Earl A.M."/>
            <person name="Desjardins C.A."/>
            <person name="Fitzgerald M.G."/>
            <person name="Arachchi H.M."/>
            <person name="Zeng Q."/>
            <person name="Mehta T."/>
            <person name="Griggs A."/>
            <person name="Birren B.W."/>
            <person name="Toney N.C."/>
            <person name="Carr J."/>
            <person name="Posey J."/>
            <person name="Butler W.R."/>
        </authorList>
    </citation>
    <scope>NUCLEOTIDE SEQUENCE [LARGE SCALE GENOMIC DNA]</scope>
    <source>
        <strain evidence="4">ATCC BAA-974 / DSM 45345 / CCUG 50838 / CIP 108380 / JCM 13579 / CDC 945</strain>
    </source>
</reference>
<dbReference type="STRING" id="679197.HMPREF9336_04278"/>
<proteinExistence type="predicted"/>